<organism evidence="1 2">
    <name type="scientific">Plasmodium falciparum (isolate Dd2)</name>
    <dbReference type="NCBI Taxonomy" id="57267"/>
    <lineage>
        <taxon>Eukaryota</taxon>
        <taxon>Sar</taxon>
        <taxon>Alveolata</taxon>
        <taxon>Apicomplexa</taxon>
        <taxon>Aconoidasida</taxon>
        <taxon>Haemosporida</taxon>
        <taxon>Plasmodiidae</taxon>
        <taxon>Plasmodium</taxon>
        <taxon>Plasmodium (Laverania)</taxon>
    </lineage>
</organism>
<reference evidence="2" key="2">
    <citation type="submission" date="2006-09" db="EMBL/GenBank/DDBJ databases">
        <title>The genome sequence of Plasmodium falciparum Dd2.</title>
        <authorList>
            <consortium name="The Broad Institute Genome Sequencing Platform"/>
            <person name="Birren B."/>
            <person name="Lander E."/>
            <person name="Galagan J."/>
            <person name="Nusbaum C."/>
            <person name="Devon K."/>
            <person name="Henn M."/>
            <person name="Jaffe D."/>
            <person name="Butler J."/>
            <person name="Alvarez P."/>
            <person name="Gnerre S."/>
            <person name="Grabherr M."/>
            <person name="Kleber M."/>
            <person name="Mauceli E."/>
            <person name="Brockman W."/>
            <person name="MacCallum I.A."/>
            <person name="Rounsley S."/>
            <person name="Young S."/>
            <person name="LaButti K."/>
            <person name="Pushparaj V."/>
            <person name="DeCaprio D."/>
            <person name="Crawford M."/>
            <person name="Koehrsen M."/>
            <person name="Engels R."/>
            <person name="Montgomery P."/>
            <person name="Pearson M."/>
            <person name="Howarth C."/>
            <person name="Larson L."/>
            <person name="Luoma S."/>
            <person name="White J."/>
            <person name="Kodira C."/>
            <person name="Zeng Q."/>
            <person name="O'Leary S."/>
            <person name="Yandava C."/>
            <person name="Alvarado L."/>
            <person name="Wirth D."/>
            <person name="Volkman S."/>
            <person name="Hartl D."/>
        </authorList>
    </citation>
    <scope>NUCLEOTIDE SEQUENCE [LARGE SCALE GENOMIC DNA]</scope>
</reference>
<dbReference type="AlphaFoldDB" id="A0A0L7M901"/>
<evidence type="ECO:0000313" key="1">
    <source>
        <dbReference type="EMBL" id="KOB89322.1"/>
    </source>
</evidence>
<dbReference type="SUPFAM" id="SSF88723">
    <property type="entry name" value="PIN domain-like"/>
    <property type="match status" value="1"/>
</dbReference>
<dbReference type="KEGG" id="pfd:PFDG_04872"/>
<evidence type="ECO:0000313" key="2">
    <source>
        <dbReference type="Proteomes" id="UP000054282"/>
    </source>
</evidence>
<reference evidence="2" key="1">
    <citation type="submission" date="2006-09" db="EMBL/GenBank/DDBJ databases">
        <title>Annotation of Plasmodium falciparum Dd2.</title>
        <authorList>
            <consortium name="The Broad Institute Genome Sequencing Platform"/>
            <person name="Volkman S.K."/>
            <person name="Neafsey D.E."/>
            <person name="Dash A.P."/>
            <person name="Chitnis C.E."/>
            <person name="Hartl D.L."/>
            <person name="Young S.K."/>
            <person name="Zeng Q."/>
            <person name="Koehrsen M."/>
            <person name="Alvarado L."/>
            <person name="Berlin A."/>
            <person name="Borenstein D."/>
            <person name="Chapman S.B."/>
            <person name="Chen Z."/>
            <person name="Engels R."/>
            <person name="Freedman E."/>
            <person name="Gellesch M."/>
            <person name="Goldberg J."/>
            <person name="Griggs A."/>
            <person name="Gujja S."/>
            <person name="Heilman E.R."/>
            <person name="Heiman D.I."/>
            <person name="Howarth C."/>
            <person name="Jen D."/>
            <person name="Larson L."/>
            <person name="Mehta T."/>
            <person name="Neiman D."/>
            <person name="Park D."/>
            <person name="Pearson M."/>
            <person name="Roberts A."/>
            <person name="Saif S."/>
            <person name="Shea T."/>
            <person name="Shenoy N."/>
            <person name="Sisk P."/>
            <person name="Stolte C."/>
            <person name="Sykes S."/>
            <person name="Walk T."/>
            <person name="White J."/>
            <person name="Yandava C."/>
            <person name="Haas B."/>
            <person name="Henn M.R."/>
            <person name="Nusbaum C."/>
            <person name="Birren B."/>
        </authorList>
    </citation>
    <scope>NUCLEOTIDE SEQUENCE [LARGE SCALE GENOMIC DNA]</scope>
</reference>
<sequence length="96" mass="11505">MHSDISFLLFHYLKYKGYDCICAPYLAISQLAYFLEINLVDIVFGPPTLGLHNATKIISNIVWQEKLFRMDRHIIFIKNVEYTYRTIYRCLFISRY</sequence>
<accession>A0A0L7M901</accession>
<protein>
    <submittedName>
        <fullName evidence="1">Uncharacterized protein</fullName>
    </submittedName>
</protein>
<dbReference type="InterPro" id="IPR029060">
    <property type="entry name" value="PIN-like_dom_sf"/>
</dbReference>
<proteinExistence type="predicted"/>
<gene>
    <name evidence="1" type="ORF">PFDG_04872</name>
</gene>
<name>A0A0L7M901_PLAF4</name>
<dbReference type="EMBL" id="GG702217">
    <property type="protein sequence ID" value="KOB89322.1"/>
    <property type="molecule type" value="Genomic_DNA"/>
</dbReference>
<dbReference type="Proteomes" id="UP000054282">
    <property type="component" value="Unassembled WGS sequence"/>
</dbReference>